<evidence type="ECO:0000313" key="3">
    <source>
        <dbReference type="Proteomes" id="UP001429564"/>
    </source>
</evidence>
<accession>A0ABX0W336</accession>
<dbReference type="Gene3D" id="3.30.70.100">
    <property type="match status" value="1"/>
</dbReference>
<comment type="caution">
    <text evidence="2">The sequence shown here is derived from an EMBL/GenBank/DDBJ whole genome shotgun (WGS) entry which is preliminary data.</text>
</comment>
<organism evidence="2 3">
    <name type="scientific">Parasedimentitalea denitrificans</name>
    <dbReference type="NCBI Taxonomy" id="2211118"/>
    <lineage>
        <taxon>Bacteria</taxon>
        <taxon>Pseudomonadati</taxon>
        <taxon>Pseudomonadota</taxon>
        <taxon>Alphaproteobacteria</taxon>
        <taxon>Rhodobacterales</taxon>
        <taxon>Paracoccaceae</taxon>
        <taxon>Parasedimentitalea</taxon>
    </lineage>
</organism>
<dbReference type="SUPFAM" id="SSF54909">
    <property type="entry name" value="Dimeric alpha+beta barrel"/>
    <property type="match status" value="1"/>
</dbReference>
<name>A0ABX0W336_9RHOB</name>
<gene>
    <name evidence="2" type="ORF">DL239_02495</name>
</gene>
<evidence type="ECO:0000259" key="1">
    <source>
        <dbReference type="Pfam" id="PF07045"/>
    </source>
</evidence>
<dbReference type="InterPro" id="IPR011008">
    <property type="entry name" value="Dimeric_a/b-barrel"/>
</dbReference>
<dbReference type="RefSeq" id="WP_167681886.1">
    <property type="nucleotide sequence ID" value="NZ_QHLQ01000001.1"/>
</dbReference>
<keyword evidence="3" id="KW-1185">Reference proteome</keyword>
<proteinExistence type="predicted"/>
<protein>
    <submittedName>
        <fullName evidence="2">DUF1330 domain-containing protein</fullName>
    </submittedName>
</protein>
<dbReference type="Pfam" id="PF07045">
    <property type="entry name" value="DUF1330"/>
    <property type="match status" value="1"/>
</dbReference>
<dbReference type="EMBL" id="QHLQ01000001">
    <property type="protein sequence ID" value="NIZ59841.1"/>
    <property type="molecule type" value="Genomic_DNA"/>
</dbReference>
<dbReference type="InterPro" id="IPR010753">
    <property type="entry name" value="DUF1330"/>
</dbReference>
<dbReference type="Proteomes" id="UP001429564">
    <property type="component" value="Unassembled WGS sequence"/>
</dbReference>
<sequence length="108" mass="12032">MAGYVLHHYNIIDRSRVGELGPMSLPIVEKYGAELLISSPVKALKGSTSYSNMVVYKFESFAAALEFYHSPEMAEFAIFRDKIIEGFATVMPGHSETEDVVKSGYFQS</sequence>
<reference evidence="2 3" key="1">
    <citation type="submission" date="2018-05" db="EMBL/GenBank/DDBJ databases">
        <authorList>
            <person name="Zhang Y.-J."/>
        </authorList>
    </citation>
    <scope>NUCLEOTIDE SEQUENCE [LARGE SCALE GENOMIC DNA]</scope>
    <source>
        <strain evidence="2 3">CY04</strain>
    </source>
</reference>
<evidence type="ECO:0000313" key="2">
    <source>
        <dbReference type="EMBL" id="NIZ59841.1"/>
    </source>
</evidence>
<feature type="domain" description="DUF1330" evidence="1">
    <location>
        <begin position="3"/>
        <end position="91"/>
    </location>
</feature>